<comment type="caution">
    <text evidence="2">The sequence shown here is derived from an EMBL/GenBank/DDBJ whole genome shotgun (WGS) entry which is preliminary data.</text>
</comment>
<proteinExistence type="predicted"/>
<reference evidence="2 3" key="1">
    <citation type="journal article" date="2016" name="Nat. Commun.">
        <title>Thousands of microbial genomes shed light on interconnected biogeochemical processes in an aquifer system.</title>
        <authorList>
            <person name="Anantharaman K."/>
            <person name="Brown C.T."/>
            <person name="Hug L.A."/>
            <person name="Sharon I."/>
            <person name="Castelle C.J."/>
            <person name="Probst A.J."/>
            <person name="Thomas B.C."/>
            <person name="Singh A."/>
            <person name="Wilkins M.J."/>
            <person name="Karaoz U."/>
            <person name="Brodie E.L."/>
            <person name="Williams K.H."/>
            <person name="Hubbard S.S."/>
            <person name="Banfield J.F."/>
        </authorList>
    </citation>
    <scope>NUCLEOTIDE SEQUENCE [LARGE SCALE GENOMIC DNA]</scope>
    <source>
        <strain evidence="3">RIFCSPLOWO2_12_FULL_64_10</strain>
    </source>
</reference>
<evidence type="ECO:0000259" key="1">
    <source>
        <dbReference type="Pfam" id="PF01841"/>
    </source>
</evidence>
<dbReference type="EMBL" id="MFKF01000424">
    <property type="protein sequence ID" value="OGG43867.1"/>
    <property type="molecule type" value="Genomic_DNA"/>
</dbReference>
<dbReference type="SUPFAM" id="SSF54001">
    <property type="entry name" value="Cysteine proteinases"/>
    <property type="match status" value="1"/>
</dbReference>
<dbReference type="SUPFAM" id="SSF49265">
    <property type="entry name" value="Fibronectin type III"/>
    <property type="match status" value="1"/>
</dbReference>
<dbReference type="Pfam" id="PF01841">
    <property type="entry name" value="Transglut_core"/>
    <property type="match status" value="1"/>
</dbReference>
<organism evidence="2 3">
    <name type="scientific">Handelsmanbacteria sp. (strain RIFCSPLOWO2_12_FULL_64_10)</name>
    <dbReference type="NCBI Taxonomy" id="1817868"/>
    <lineage>
        <taxon>Bacteria</taxon>
        <taxon>Candidatus Handelsmaniibacteriota</taxon>
    </lineage>
</organism>
<gene>
    <name evidence="2" type="ORF">A3F84_27570</name>
</gene>
<dbReference type="AlphaFoldDB" id="A0A1F6C4U3"/>
<dbReference type="Proteomes" id="UP000178606">
    <property type="component" value="Unassembled WGS sequence"/>
</dbReference>
<dbReference type="InterPro" id="IPR038765">
    <property type="entry name" value="Papain-like_cys_pep_sf"/>
</dbReference>
<dbReference type="InterPro" id="IPR036116">
    <property type="entry name" value="FN3_sf"/>
</dbReference>
<dbReference type="InterPro" id="IPR015943">
    <property type="entry name" value="WD40/YVTN_repeat-like_dom_sf"/>
</dbReference>
<dbReference type="Gene3D" id="2.130.10.10">
    <property type="entry name" value="YVTN repeat-like/Quinoprotein amine dehydrogenase"/>
    <property type="match status" value="1"/>
</dbReference>
<evidence type="ECO:0000313" key="3">
    <source>
        <dbReference type="Proteomes" id="UP000178606"/>
    </source>
</evidence>
<feature type="domain" description="Transglutaminase-like" evidence="1">
    <location>
        <begin position="425"/>
        <end position="496"/>
    </location>
</feature>
<name>A0A1F6C4U3_HANXR</name>
<accession>A0A1F6C4U3</accession>
<protein>
    <recommendedName>
        <fullName evidence="1">Transglutaminase-like domain-containing protein</fullName>
    </recommendedName>
</protein>
<sequence>MTQTWFYRHDEIQTGRPFGFDVDEEGWLWEGGKRDCLMGRHLRTAACVQVPVPEMGGRPIYQAFAWGGKLVFTLGQSPFYLVYDPRWQACVRREIPAASAIVWYGTKTPNGKLILFERSESKALILDGPDAAPRAVACPFEGQLASGFALDDGYLYASLSDPARVIRFDLKKERFVDENPAPFPEATLGGSPGHVHRGALYTWDTAKGRFLPVELETGNWLDPIPTPDHGKVYGFIGGGFGFQGKFYNCLSTYAHPSRLDPKTGKVIRPEGPLTVDGRPPRFMERYLVFDPETREFEYLSAPEQPDGVPLLCYSWTDGERFVITGTMIPFAEPGVPGDRIYGSWIALQSAPADAEPGFELHDIGFDREAHLAKYRHRYGGSLYLPQPQHSPATRNVHGPAVDYPPGREAELLRRAAKTDSKRYLRHLAESLTWDAETDAERVRRVLGFVQHALYYNPVQITHASDPVAILESHDARCGQGVTVTVALLEALGIPVKKTPLSHHVVAEATYDGGDHIADALFFGADQPHRDGRALSVAELKADLYFADAFPQECFAYDPELVEGRDRFWILGYVFGIWGSEPYYSYYLGAEKDHPPTFPLALPAQRAGKRSLRLNWARSLKMYGGEVEYDVKVFEDRGCQKEVFRAVTKETSVVYDVEQENWMYFVEVRAVDDHRRKNPDTWYPAARSNFVLVPEEQYGWYGVL</sequence>
<dbReference type="SUPFAM" id="SSF63829">
    <property type="entry name" value="Calcium-dependent phosphotriesterase"/>
    <property type="match status" value="1"/>
</dbReference>
<dbReference type="InterPro" id="IPR002931">
    <property type="entry name" value="Transglutaminase-like"/>
</dbReference>
<evidence type="ECO:0000313" key="2">
    <source>
        <dbReference type="EMBL" id="OGG43867.1"/>
    </source>
</evidence>